<name>A0ABD4Z8K5_9CREN</name>
<dbReference type="GO" id="GO:0016020">
    <property type="term" value="C:membrane"/>
    <property type="evidence" value="ECO:0007669"/>
    <property type="project" value="UniProtKB-SubCell"/>
</dbReference>
<dbReference type="GO" id="GO:0016757">
    <property type="term" value="F:glycosyltransferase activity"/>
    <property type="evidence" value="ECO:0007669"/>
    <property type="project" value="UniProtKB-KW"/>
</dbReference>
<keyword evidence="2" id="KW-0328">Glycosyltransferase</keyword>
<proteinExistence type="predicted"/>
<feature type="transmembrane region" description="Helical" evidence="7">
    <location>
        <begin position="364"/>
        <end position="388"/>
    </location>
</feature>
<dbReference type="PANTHER" id="PTHR43867">
    <property type="entry name" value="CELLULOSE SYNTHASE CATALYTIC SUBUNIT A [UDP-FORMING]"/>
    <property type="match status" value="1"/>
</dbReference>
<evidence type="ECO:0000313" key="10">
    <source>
        <dbReference type="Proteomes" id="UP001529235"/>
    </source>
</evidence>
<keyword evidence="4 7" id="KW-0812">Transmembrane</keyword>
<dbReference type="EMBL" id="JASNVW010000005">
    <property type="protein sequence ID" value="MDK6029263.1"/>
    <property type="molecule type" value="Genomic_DNA"/>
</dbReference>
<organism evidence="9 10">
    <name type="scientific">Ignisphaera cupida</name>
    <dbReference type="NCBI Taxonomy" id="3050454"/>
    <lineage>
        <taxon>Archaea</taxon>
        <taxon>Thermoproteota</taxon>
        <taxon>Thermoprotei</taxon>
        <taxon>Desulfurococcales</taxon>
        <taxon>Desulfurococcaceae</taxon>
        <taxon>Ignisphaera</taxon>
    </lineage>
</organism>
<keyword evidence="10" id="KW-1185">Reference proteome</keyword>
<evidence type="ECO:0000256" key="5">
    <source>
        <dbReference type="ARBA" id="ARBA00022989"/>
    </source>
</evidence>
<evidence type="ECO:0000256" key="4">
    <source>
        <dbReference type="ARBA" id="ARBA00022692"/>
    </source>
</evidence>
<dbReference type="SUPFAM" id="SSF53448">
    <property type="entry name" value="Nucleotide-diphospho-sugar transferases"/>
    <property type="match status" value="1"/>
</dbReference>
<evidence type="ECO:0000256" key="2">
    <source>
        <dbReference type="ARBA" id="ARBA00022676"/>
    </source>
</evidence>
<dbReference type="Gene3D" id="3.90.550.10">
    <property type="entry name" value="Spore Coat Polysaccharide Biosynthesis Protein SpsA, Chain A"/>
    <property type="match status" value="1"/>
</dbReference>
<accession>A0ABD4Z8K5</accession>
<dbReference type="Proteomes" id="UP001529235">
    <property type="component" value="Unassembled WGS sequence"/>
</dbReference>
<evidence type="ECO:0000256" key="1">
    <source>
        <dbReference type="ARBA" id="ARBA00004141"/>
    </source>
</evidence>
<feature type="transmembrane region" description="Helical" evidence="7">
    <location>
        <begin position="323"/>
        <end position="344"/>
    </location>
</feature>
<dbReference type="InterPro" id="IPR029044">
    <property type="entry name" value="Nucleotide-diphossugar_trans"/>
</dbReference>
<evidence type="ECO:0000256" key="7">
    <source>
        <dbReference type="SAM" id="Phobius"/>
    </source>
</evidence>
<evidence type="ECO:0000313" key="9">
    <source>
        <dbReference type="EMBL" id="MDK6029263.1"/>
    </source>
</evidence>
<dbReference type="InterPro" id="IPR001173">
    <property type="entry name" value="Glyco_trans_2-like"/>
</dbReference>
<feature type="domain" description="Glycosyltransferase 2-like" evidence="8">
    <location>
        <begin position="181"/>
        <end position="415"/>
    </location>
</feature>
<evidence type="ECO:0000259" key="8">
    <source>
        <dbReference type="Pfam" id="PF13632"/>
    </source>
</evidence>
<reference evidence="9 10" key="1">
    <citation type="submission" date="2023-05" db="EMBL/GenBank/DDBJ databases">
        <title>A new hyperthermophilic archaea 'Ignisphaera cupida' sp. nov. and description of the family 'Ignisphaeraceae' fam. nov.</title>
        <authorList>
            <person name="Podosokorskaya O.A."/>
            <person name="Elcheninov A.G."/>
            <person name="Klukina A."/>
            <person name="Merkel A.Y."/>
        </authorList>
    </citation>
    <scope>NUCLEOTIDE SEQUENCE [LARGE SCALE GENOMIC DNA]</scope>
    <source>
        <strain evidence="9 10">4213-co</strain>
    </source>
</reference>
<keyword evidence="6 7" id="KW-0472">Membrane</keyword>
<dbReference type="PANTHER" id="PTHR43867:SF2">
    <property type="entry name" value="CELLULOSE SYNTHASE CATALYTIC SUBUNIT A [UDP-FORMING]"/>
    <property type="match status" value="1"/>
</dbReference>
<sequence length="444" mass="49877">MLLTISLALIVLPLLFISLYHAFLLRGVGVARHSDIVEGDRVFLSIITPIKNEPRDVVENYSKHFMRLFNDFGNVFECIVVADYTNNEMFFDVLNSIVLWDGIFIVRRFNGFGGRNGAINDGARFSLGENISVIDVDGYPNHDVLKSMMRCRDVCVSWWRVCDKGLTRISRTIAFLTEYGSWLYYKNKFLKNLFIYPLGSGVTIRKEILSSIGLYRVDVIQDDLWLGTQLLYRGIKPRLIEPMCVGAPKTIEAYLIQQRRWAYGATDILKRFGLYVIKSPANTVVKLEALFYLLQPIIAILPGIGFILAGISPLFESPRPCSVTDAVLITAFFASLAIESINIAKFHREFTDYDKPYVSGRASALSAITSISIIPYVIASLIGIRIPYRVTPKSSEKTKDLTVTIIAMLFAVLLAIAIFRKSIVSATLSLMILTASVYAMIRLS</sequence>
<dbReference type="Pfam" id="PF13632">
    <property type="entry name" value="Glyco_trans_2_3"/>
    <property type="match status" value="1"/>
</dbReference>
<gene>
    <name evidence="9" type="ORF">QPL79_07785</name>
</gene>
<keyword evidence="3" id="KW-0808">Transferase</keyword>
<comment type="subcellular location">
    <subcellularLocation>
        <location evidence="1">Membrane</location>
        <topology evidence="1">Multi-pass membrane protein</topology>
    </subcellularLocation>
</comment>
<feature type="transmembrane region" description="Helical" evidence="7">
    <location>
        <begin position="289"/>
        <end position="311"/>
    </location>
</feature>
<protein>
    <submittedName>
        <fullName evidence="9">Glycosyltransferase family 2 protein</fullName>
    </submittedName>
</protein>
<dbReference type="AlphaFoldDB" id="A0ABD4Z8K5"/>
<feature type="transmembrane region" description="Helical" evidence="7">
    <location>
        <begin position="423"/>
        <end position="441"/>
    </location>
</feature>
<evidence type="ECO:0000256" key="6">
    <source>
        <dbReference type="ARBA" id="ARBA00023136"/>
    </source>
</evidence>
<comment type="caution">
    <text evidence="9">The sequence shown here is derived from an EMBL/GenBank/DDBJ whole genome shotgun (WGS) entry which is preliminary data.</text>
</comment>
<keyword evidence="5 7" id="KW-1133">Transmembrane helix</keyword>
<dbReference type="InterPro" id="IPR050321">
    <property type="entry name" value="Glycosyltr_2/OpgH_subfam"/>
</dbReference>
<dbReference type="RefSeq" id="WP_285274246.1">
    <property type="nucleotide sequence ID" value="NZ_JASNVW010000005.1"/>
</dbReference>
<feature type="transmembrane region" description="Helical" evidence="7">
    <location>
        <begin position="400"/>
        <end position="417"/>
    </location>
</feature>
<evidence type="ECO:0000256" key="3">
    <source>
        <dbReference type="ARBA" id="ARBA00022679"/>
    </source>
</evidence>